<accession>A0A1S8KNZ1</accession>
<dbReference type="EMBL" id="MUYF01000003">
    <property type="protein sequence ID" value="OOL81251.1"/>
    <property type="molecule type" value="Genomic_DNA"/>
</dbReference>
<dbReference type="Pfam" id="PF14131">
    <property type="entry name" value="DUF4298"/>
    <property type="match status" value="1"/>
</dbReference>
<reference evidence="1 2" key="1">
    <citation type="submission" date="2017-01" db="EMBL/GenBank/DDBJ databases">
        <title>Complete Genome Sequence of Dolosigranulum pigrum isolated from a Patient with interstitial lung disease.</title>
        <authorList>
            <person name="Mukhopadhyay R."/>
            <person name="Joaquin J."/>
            <person name="Hogue R."/>
            <person name="Fitzgerald S."/>
            <person name="Jospin G."/>
            <person name="Eisen J.A."/>
            <person name="Chaturvedi V."/>
        </authorList>
    </citation>
    <scope>NUCLEOTIDE SEQUENCE [LARGE SCALE GENOMIC DNA]</scope>
    <source>
        <strain evidence="1 2">15S00348</strain>
    </source>
</reference>
<gene>
    <name evidence="1" type="ORF">BWX42_05490</name>
</gene>
<dbReference type="RefSeq" id="WP_077862713.1">
    <property type="nucleotide sequence ID" value="NZ_CP040938.1"/>
</dbReference>
<dbReference type="Proteomes" id="UP000190409">
    <property type="component" value="Unassembled WGS sequence"/>
</dbReference>
<comment type="caution">
    <text evidence="1">The sequence shown here is derived from an EMBL/GenBank/DDBJ whole genome shotgun (WGS) entry which is preliminary data.</text>
</comment>
<organism evidence="1 2">
    <name type="scientific">Dolosigranulum pigrum</name>
    <dbReference type="NCBI Taxonomy" id="29394"/>
    <lineage>
        <taxon>Bacteria</taxon>
        <taxon>Bacillati</taxon>
        <taxon>Bacillota</taxon>
        <taxon>Bacilli</taxon>
        <taxon>Lactobacillales</taxon>
        <taxon>Carnobacteriaceae</taxon>
        <taxon>Dolosigranulum</taxon>
    </lineage>
</organism>
<evidence type="ECO:0000313" key="2">
    <source>
        <dbReference type="Proteomes" id="UP000190409"/>
    </source>
</evidence>
<proteinExistence type="predicted"/>
<dbReference type="InterPro" id="IPR025384">
    <property type="entry name" value="DUF4298"/>
</dbReference>
<sequence>MTLNEEKQQQLERIAHYEQLMAELAKDMEDLEELLKTLQETQQTATALSKYYSSSDWTLDKDFSESEYFPESRTSGVLSEDGLYNLLGDYYEAGMCLMEQGLRMIKLGHEES</sequence>
<dbReference type="AlphaFoldDB" id="A0A1S8KNZ1"/>
<evidence type="ECO:0000313" key="1">
    <source>
        <dbReference type="EMBL" id="OOL81251.1"/>
    </source>
</evidence>
<protein>
    <submittedName>
        <fullName evidence="1">Uncharacterized protein</fullName>
    </submittedName>
</protein>
<name>A0A1S8KNZ1_9LACT</name>